<organism evidence="1 2">
    <name type="scientific">Canavalia gladiata</name>
    <name type="common">Sword bean</name>
    <name type="synonym">Dolichos gladiatus</name>
    <dbReference type="NCBI Taxonomy" id="3824"/>
    <lineage>
        <taxon>Eukaryota</taxon>
        <taxon>Viridiplantae</taxon>
        <taxon>Streptophyta</taxon>
        <taxon>Embryophyta</taxon>
        <taxon>Tracheophyta</taxon>
        <taxon>Spermatophyta</taxon>
        <taxon>Magnoliopsida</taxon>
        <taxon>eudicotyledons</taxon>
        <taxon>Gunneridae</taxon>
        <taxon>Pentapetalae</taxon>
        <taxon>rosids</taxon>
        <taxon>fabids</taxon>
        <taxon>Fabales</taxon>
        <taxon>Fabaceae</taxon>
        <taxon>Papilionoideae</taxon>
        <taxon>50 kb inversion clade</taxon>
        <taxon>NPAAA clade</taxon>
        <taxon>indigoferoid/millettioid clade</taxon>
        <taxon>Phaseoleae</taxon>
        <taxon>Canavalia</taxon>
    </lineage>
</organism>
<proteinExistence type="predicted"/>
<dbReference type="Proteomes" id="UP001367508">
    <property type="component" value="Unassembled WGS sequence"/>
</dbReference>
<protein>
    <submittedName>
        <fullName evidence="1">Uncharacterized protein</fullName>
    </submittedName>
</protein>
<reference evidence="1 2" key="1">
    <citation type="submission" date="2024-01" db="EMBL/GenBank/DDBJ databases">
        <title>The genomes of 5 underutilized Papilionoideae crops provide insights into root nodulation and disease resistanc.</title>
        <authorList>
            <person name="Jiang F."/>
        </authorList>
    </citation>
    <scope>NUCLEOTIDE SEQUENCE [LARGE SCALE GENOMIC DNA]</scope>
    <source>
        <strain evidence="1">LVBAO_FW01</strain>
        <tissue evidence="1">Leaves</tissue>
    </source>
</reference>
<evidence type="ECO:0000313" key="1">
    <source>
        <dbReference type="EMBL" id="KAK7361193.1"/>
    </source>
</evidence>
<sequence length="94" mass="10216">MSNSRVCYQFALRAHCLRSKPKVSQQTSVTLQALIPNFQSHSLVSSALALVIFLTHVLGIKLGHCPKPIDGPKICIDSLVQGSGQVSRMASDQR</sequence>
<keyword evidence="2" id="KW-1185">Reference proteome</keyword>
<dbReference type="EMBL" id="JAYMYQ010000001">
    <property type="protein sequence ID" value="KAK7361193.1"/>
    <property type="molecule type" value="Genomic_DNA"/>
</dbReference>
<dbReference type="AlphaFoldDB" id="A0AAN9N0T9"/>
<name>A0AAN9N0T9_CANGL</name>
<gene>
    <name evidence="1" type="ORF">VNO77_03240</name>
</gene>
<accession>A0AAN9N0T9</accession>
<evidence type="ECO:0000313" key="2">
    <source>
        <dbReference type="Proteomes" id="UP001367508"/>
    </source>
</evidence>
<comment type="caution">
    <text evidence="1">The sequence shown here is derived from an EMBL/GenBank/DDBJ whole genome shotgun (WGS) entry which is preliminary data.</text>
</comment>